<keyword evidence="1" id="KW-0812">Transmembrane</keyword>
<evidence type="ECO:0000256" key="1">
    <source>
        <dbReference type="SAM" id="Phobius"/>
    </source>
</evidence>
<dbReference type="EMBL" id="BK015049">
    <property type="protein sequence ID" value="DAD88890.1"/>
    <property type="molecule type" value="Genomic_DNA"/>
</dbReference>
<reference evidence="2" key="1">
    <citation type="journal article" date="2021" name="Proc. Natl. Acad. Sci. U.S.A.">
        <title>A Catalog of Tens of Thousands of Viruses from Human Metagenomes Reveals Hidden Associations with Chronic Diseases.</title>
        <authorList>
            <person name="Tisza M.J."/>
            <person name="Buck C.B."/>
        </authorList>
    </citation>
    <scope>NUCLEOTIDE SEQUENCE</scope>
    <source>
        <strain evidence="2">CtRuT6</strain>
    </source>
</reference>
<feature type="transmembrane region" description="Helical" evidence="1">
    <location>
        <begin position="6"/>
        <end position="26"/>
    </location>
</feature>
<protein>
    <submittedName>
        <fullName evidence="2">Uncharacterized protein</fullName>
    </submittedName>
</protein>
<sequence length="34" mass="3835">MKGGDIMLLVRVIIEVVIVTTLLLSLSERHDNKK</sequence>
<name>A0A8S5N3P2_9CAUD</name>
<accession>A0A8S5N3P2</accession>
<organism evidence="2">
    <name type="scientific">Siphoviridae sp. ctRuT6</name>
    <dbReference type="NCBI Taxonomy" id="2826339"/>
    <lineage>
        <taxon>Viruses</taxon>
        <taxon>Duplodnaviria</taxon>
        <taxon>Heunggongvirae</taxon>
        <taxon>Uroviricota</taxon>
        <taxon>Caudoviricetes</taxon>
    </lineage>
</organism>
<keyword evidence="1" id="KW-0472">Membrane</keyword>
<evidence type="ECO:0000313" key="2">
    <source>
        <dbReference type="EMBL" id="DAD88890.1"/>
    </source>
</evidence>
<proteinExistence type="predicted"/>
<keyword evidence="1" id="KW-1133">Transmembrane helix</keyword>